<keyword evidence="2" id="KW-1185">Reference proteome</keyword>
<organism evidence="1 2">
    <name type="scientific">Candidatus Protofrankia datiscae</name>
    <dbReference type="NCBI Taxonomy" id="2716812"/>
    <lineage>
        <taxon>Bacteria</taxon>
        <taxon>Bacillati</taxon>
        <taxon>Actinomycetota</taxon>
        <taxon>Actinomycetes</taxon>
        <taxon>Frankiales</taxon>
        <taxon>Frankiaceae</taxon>
        <taxon>Protofrankia</taxon>
    </lineage>
</organism>
<dbReference type="Proteomes" id="UP000001549">
    <property type="component" value="Chromosome"/>
</dbReference>
<evidence type="ECO:0000313" key="1">
    <source>
        <dbReference type="EMBL" id="AEH09372.1"/>
    </source>
</evidence>
<evidence type="ECO:0000313" key="2">
    <source>
        <dbReference type="Proteomes" id="UP000001549"/>
    </source>
</evidence>
<dbReference type="SUPFAM" id="SSF53474">
    <property type="entry name" value="alpha/beta-Hydrolases"/>
    <property type="match status" value="1"/>
</dbReference>
<protein>
    <recommendedName>
        <fullName evidence="3">Alpha/beta hydrolase</fullName>
    </recommendedName>
</protein>
<dbReference type="Gene3D" id="3.40.50.1820">
    <property type="entry name" value="alpha/beta hydrolase"/>
    <property type="match status" value="1"/>
</dbReference>
<dbReference type="KEGG" id="fsy:FsymDg_1937"/>
<gene>
    <name evidence="1" type="ordered locus">FsymDg_1937</name>
</gene>
<dbReference type="eggNOG" id="COG1073">
    <property type="taxonomic scope" value="Bacteria"/>
</dbReference>
<evidence type="ECO:0008006" key="3">
    <source>
        <dbReference type="Google" id="ProtNLM"/>
    </source>
</evidence>
<dbReference type="RefSeq" id="WP_013873317.1">
    <property type="nucleotide sequence ID" value="NC_015656.1"/>
</dbReference>
<reference evidence="1 2" key="1">
    <citation type="submission" date="2011-05" db="EMBL/GenBank/DDBJ databases">
        <title>Complete sequence of chromosome of Frankia symbiont of Datisca glomerata.</title>
        <authorList>
            <consortium name="US DOE Joint Genome Institute"/>
            <person name="Lucas S."/>
            <person name="Han J."/>
            <person name="Lapidus A."/>
            <person name="Cheng J.-F."/>
            <person name="Goodwin L."/>
            <person name="Pitluck S."/>
            <person name="Peters L."/>
            <person name="Mikhailova N."/>
            <person name="Chertkov O."/>
            <person name="Teshima H."/>
            <person name="Han C."/>
            <person name="Tapia R."/>
            <person name="Land M."/>
            <person name="Hauser L."/>
            <person name="Kyrpides N."/>
            <person name="Ivanova N."/>
            <person name="Pagani I."/>
            <person name="Berry A."/>
            <person name="Pawlowski K."/>
            <person name="Persson T."/>
            <person name="Vanden Heuvel B."/>
            <person name="Benson D."/>
            <person name="Woyke T."/>
        </authorList>
    </citation>
    <scope>NUCLEOTIDE SEQUENCE [LARGE SCALE GENOMIC DNA]</scope>
    <source>
        <strain evidence="2">4085684</strain>
    </source>
</reference>
<dbReference type="STRING" id="656024.FsymDg_1937"/>
<accession>F8AWN3</accession>
<sequence length="345" mass="37373">MSDVDELKRHVAAHAATLGIGPQEYQALTAGISHDRVGPGSWVYEWSRAAEEREAEGELLTAAAFYNFARFPFVDGNARLDALENCVRTIEEWRYEVPAVERLDLKIGNGTVGAWTTGLVGPDSPAGGQRRPLLIITGGIVSIKEQWVPVLLTAAELGLAAVVTELPGVGENTLRYTPESWRIFPAILDALADSADVSRTFVLALSFSGHLALRWAVEDPRLRGIVTAGAPVRHLFTDRAWQDALPPVTRDTLAHLAGVDVGLLPDLLPGFALSDQELTAVTIPVRYVASARDEIIPAHDVQLLRTHLADLVVLEHDDVHGAPGHAAETRAWTVQALRDLLDSTP</sequence>
<proteinExistence type="predicted"/>
<dbReference type="InterPro" id="IPR010520">
    <property type="entry name" value="FrsA-like"/>
</dbReference>
<dbReference type="EMBL" id="CP002801">
    <property type="protein sequence ID" value="AEH09372.1"/>
    <property type="molecule type" value="Genomic_DNA"/>
</dbReference>
<dbReference type="InterPro" id="IPR029058">
    <property type="entry name" value="AB_hydrolase_fold"/>
</dbReference>
<name>F8AWN3_9ACTN</name>
<dbReference type="AlphaFoldDB" id="F8AWN3"/>
<dbReference type="HOGENOM" id="CLU_771068_0_0_11"/>
<dbReference type="Pfam" id="PF06500">
    <property type="entry name" value="FrsA-like"/>
    <property type="match status" value="1"/>
</dbReference>